<dbReference type="InterPro" id="IPR014710">
    <property type="entry name" value="RmlC-like_jellyroll"/>
</dbReference>
<sequence length="171" mass="19703">MNSPGNTEHMASPGRGSLEENMAFLRRQPVFADIPLEMLRLYAYLSQREHFQKDEPIIRQGEPGDRMYLIMTGTVAVCEEHNGREFLLQTLAADGINSFGELALLAEFDWFYSARAVTDVTLLSMTREAFRKVMEQYSEQYSEAVADIIRWRIRRLIDQTHTLLDKPAAEK</sequence>
<dbReference type="SMART" id="SM00100">
    <property type="entry name" value="cNMP"/>
    <property type="match status" value="1"/>
</dbReference>
<dbReference type="PROSITE" id="PS00888">
    <property type="entry name" value="CNMP_BINDING_1"/>
    <property type="match status" value="1"/>
</dbReference>
<accession>A0A3B0VKI1</accession>
<dbReference type="EMBL" id="UOEY01000117">
    <property type="protein sequence ID" value="VAW41040.1"/>
    <property type="molecule type" value="Genomic_DNA"/>
</dbReference>
<dbReference type="AlphaFoldDB" id="A0A3B0VKI1"/>
<gene>
    <name evidence="2" type="ORF">MNBD_DELTA04-1720</name>
</gene>
<dbReference type="SUPFAM" id="SSF51206">
    <property type="entry name" value="cAMP-binding domain-like"/>
    <property type="match status" value="1"/>
</dbReference>
<dbReference type="InterPro" id="IPR018490">
    <property type="entry name" value="cNMP-bd_dom_sf"/>
</dbReference>
<dbReference type="Pfam" id="PF00027">
    <property type="entry name" value="cNMP_binding"/>
    <property type="match status" value="1"/>
</dbReference>
<protein>
    <recommendedName>
        <fullName evidence="1">Cyclic nucleotide-binding domain-containing protein</fullName>
    </recommendedName>
</protein>
<name>A0A3B0VKI1_9ZZZZ</name>
<proteinExistence type="predicted"/>
<evidence type="ECO:0000313" key="2">
    <source>
        <dbReference type="EMBL" id="VAW41040.1"/>
    </source>
</evidence>
<dbReference type="CDD" id="cd00038">
    <property type="entry name" value="CAP_ED"/>
    <property type="match status" value="1"/>
</dbReference>
<dbReference type="PROSITE" id="PS50042">
    <property type="entry name" value="CNMP_BINDING_3"/>
    <property type="match status" value="1"/>
</dbReference>
<organism evidence="2">
    <name type="scientific">hydrothermal vent metagenome</name>
    <dbReference type="NCBI Taxonomy" id="652676"/>
    <lineage>
        <taxon>unclassified sequences</taxon>
        <taxon>metagenomes</taxon>
        <taxon>ecological metagenomes</taxon>
    </lineage>
</organism>
<feature type="domain" description="Cyclic nucleotide-binding" evidence="1">
    <location>
        <begin position="30"/>
        <end position="151"/>
    </location>
</feature>
<dbReference type="PANTHER" id="PTHR23011:SF28">
    <property type="entry name" value="CYCLIC NUCLEOTIDE-BINDING DOMAIN CONTAINING PROTEIN"/>
    <property type="match status" value="1"/>
</dbReference>
<evidence type="ECO:0000259" key="1">
    <source>
        <dbReference type="PROSITE" id="PS50042"/>
    </source>
</evidence>
<dbReference type="InterPro" id="IPR000595">
    <property type="entry name" value="cNMP-bd_dom"/>
</dbReference>
<reference evidence="2" key="1">
    <citation type="submission" date="2018-06" db="EMBL/GenBank/DDBJ databases">
        <authorList>
            <person name="Zhirakovskaya E."/>
        </authorList>
    </citation>
    <scope>NUCLEOTIDE SEQUENCE</scope>
</reference>
<dbReference type="PANTHER" id="PTHR23011">
    <property type="entry name" value="CYCLIC NUCLEOTIDE-BINDING DOMAIN CONTAINING PROTEIN"/>
    <property type="match status" value="1"/>
</dbReference>
<dbReference type="InterPro" id="IPR018488">
    <property type="entry name" value="cNMP-bd_CS"/>
</dbReference>
<dbReference type="Gene3D" id="2.60.120.10">
    <property type="entry name" value="Jelly Rolls"/>
    <property type="match status" value="1"/>
</dbReference>